<sequence>MQEPQYVVPRVDILEQPSDPHPKTTVQLNRIGIVGTFSWGPVNTPVRVYTMKSAERLFGGYKQGLTGWPSVNGAFRQGNMDITIVRSAGPSAKKASLTLVDASNNPSVVVTGKYPGTKPIQVSWQNGTSTNTGKLIVIADGVAMTYDNLTLDTLNTVNDPNVDVAKANGATALPVPINVTPLTGGDDGAQTQDSDYIGTVDSQTGARTGLKIFEAIPVNIVLCAQQTSAAVQAALLAHAANAPVSQGLRVAVMSMPSGQNVDQSASKMATLTGMRGIMAYNWVEPEELPGTYVSPDGYYAGVLASIQSHWSPSNKTVQGILSTQFQLSDDDVYEATMARMSPITQDIDGSFKIRNGVNMFVMPPAGGDDWSQINVRREFDKLETEIYLGTQWAKSNTDPKLPDQLATWIDELLRQRKVETQEIADFKATTAYRDPSNPRRVVTTIRVKPDWAADFIDHEISQWNGA</sequence>
<organism evidence="3 4">
    <name type="scientific">Collibacillus ludicampi</name>
    <dbReference type="NCBI Taxonomy" id="2771369"/>
    <lineage>
        <taxon>Bacteria</taxon>
        <taxon>Bacillati</taxon>
        <taxon>Bacillota</taxon>
        <taxon>Bacilli</taxon>
        <taxon>Bacillales</taxon>
        <taxon>Alicyclobacillaceae</taxon>
        <taxon>Collibacillus</taxon>
    </lineage>
</organism>
<dbReference type="RefSeq" id="WP_282199118.1">
    <property type="nucleotide sequence ID" value="NZ_BOQE01000001.1"/>
</dbReference>
<keyword evidence="4" id="KW-1185">Reference proteome</keyword>
<evidence type="ECO:0000256" key="1">
    <source>
        <dbReference type="ARBA" id="ARBA00008005"/>
    </source>
</evidence>
<gene>
    <name evidence="3" type="ORF">DNHGIG_15090</name>
</gene>
<evidence type="ECO:0000313" key="3">
    <source>
        <dbReference type="EMBL" id="GIM45960.1"/>
    </source>
</evidence>
<dbReference type="Proteomes" id="UP001057291">
    <property type="component" value="Unassembled WGS sequence"/>
</dbReference>
<dbReference type="AlphaFoldDB" id="A0AAV4LDX5"/>
<dbReference type="PANTHER" id="PTHR35861:SF1">
    <property type="entry name" value="PHAGE TAIL SHEATH PROTEIN"/>
    <property type="match status" value="1"/>
</dbReference>
<dbReference type="Gene3D" id="3.40.50.11780">
    <property type="match status" value="1"/>
</dbReference>
<comment type="similarity">
    <text evidence="1">Belongs to the myoviridae tail sheath protein family.</text>
</comment>
<protein>
    <recommendedName>
        <fullName evidence="2">Tail sheath protein subtilisin-like domain-containing protein</fullName>
    </recommendedName>
</protein>
<comment type="caution">
    <text evidence="3">The sequence shown here is derived from an EMBL/GenBank/DDBJ whole genome shotgun (WGS) entry which is preliminary data.</text>
</comment>
<dbReference type="InterPro" id="IPR035089">
    <property type="entry name" value="Phage_sheath_subtilisin"/>
</dbReference>
<evidence type="ECO:0000259" key="2">
    <source>
        <dbReference type="Pfam" id="PF04984"/>
    </source>
</evidence>
<dbReference type="PANTHER" id="PTHR35861">
    <property type="match status" value="1"/>
</dbReference>
<accession>A0AAV4LDX5</accession>
<name>A0AAV4LDX5_9BACL</name>
<reference evidence="3" key="1">
    <citation type="journal article" date="2023" name="Int. J. Syst. Evol. Microbiol.">
        <title>Collibacillus ludicampi gen. nov., sp. nov., a new soil bacterium of the family Alicyclobacillaceae.</title>
        <authorList>
            <person name="Jojima T."/>
            <person name="Ioku Y."/>
            <person name="Fukuta Y."/>
            <person name="Shirasaka N."/>
            <person name="Matsumura Y."/>
            <person name="Mori M."/>
        </authorList>
    </citation>
    <scope>NUCLEOTIDE SEQUENCE</scope>
    <source>
        <strain evidence="3">TP075</strain>
    </source>
</reference>
<dbReference type="Pfam" id="PF04984">
    <property type="entry name" value="Phage_sheath_1"/>
    <property type="match status" value="1"/>
</dbReference>
<evidence type="ECO:0000313" key="4">
    <source>
        <dbReference type="Proteomes" id="UP001057291"/>
    </source>
</evidence>
<proteinExistence type="inferred from homology"/>
<dbReference type="InterPro" id="IPR052042">
    <property type="entry name" value="Tail_sheath_structural"/>
</dbReference>
<feature type="domain" description="Tail sheath protein subtilisin-like" evidence="2">
    <location>
        <begin position="208"/>
        <end position="359"/>
    </location>
</feature>
<dbReference type="EMBL" id="BOQE01000001">
    <property type="protein sequence ID" value="GIM45960.1"/>
    <property type="molecule type" value="Genomic_DNA"/>
</dbReference>